<dbReference type="Gene3D" id="3.40.50.720">
    <property type="entry name" value="NAD(P)-binding Rossmann-like Domain"/>
    <property type="match status" value="1"/>
</dbReference>
<name>A0A2T3B9F8_AMORE</name>
<dbReference type="InterPro" id="IPR020904">
    <property type="entry name" value="Sc_DH/Rdtase_CS"/>
</dbReference>
<dbReference type="GO" id="GO:0050085">
    <property type="term" value="F:mannitol 2-dehydrogenase (NADP+) activity"/>
    <property type="evidence" value="ECO:0007669"/>
    <property type="project" value="UniProtKB-ARBA"/>
</dbReference>
<dbReference type="InParanoid" id="A0A2T3B9F8"/>
<dbReference type="EMBL" id="KZ679008">
    <property type="protein sequence ID" value="PSS23457.1"/>
    <property type="molecule type" value="Genomic_DNA"/>
</dbReference>
<evidence type="ECO:0000256" key="3">
    <source>
        <dbReference type="ARBA" id="ARBA00023002"/>
    </source>
</evidence>
<dbReference type="FunFam" id="3.40.50.720:FF:000090">
    <property type="entry name" value="NADP-dependent mannitol dehydrogenase"/>
    <property type="match status" value="1"/>
</dbReference>
<reference evidence="4 5" key="1">
    <citation type="journal article" date="2018" name="New Phytol.">
        <title>Comparative genomics and transcriptomics depict ericoid mycorrhizal fungi as versatile saprotrophs and plant mutualists.</title>
        <authorList>
            <person name="Martino E."/>
            <person name="Morin E."/>
            <person name="Grelet G.A."/>
            <person name="Kuo A."/>
            <person name="Kohler A."/>
            <person name="Daghino S."/>
            <person name="Barry K.W."/>
            <person name="Cichocki N."/>
            <person name="Clum A."/>
            <person name="Dockter R.B."/>
            <person name="Hainaut M."/>
            <person name="Kuo R.C."/>
            <person name="LaButti K."/>
            <person name="Lindahl B.D."/>
            <person name="Lindquist E.A."/>
            <person name="Lipzen A."/>
            <person name="Khouja H.R."/>
            <person name="Magnuson J."/>
            <person name="Murat C."/>
            <person name="Ohm R.A."/>
            <person name="Singer S.W."/>
            <person name="Spatafora J.W."/>
            <person name="Wang M."/>
            <person name="Veneault-Fourrey C."/>
            <person name="Henrissat B."/>
            <person name="Grigoriev I.V."/>
            <person name="Martin F.M."/>
            <person name="Perotto S."/>
        </authorList>
    </citation>
    <scope>NUCLEOTIDE SEQUENCE [LARGE SCALE GENOMIC DNA]</scope>
    <source>
        <strain evidence="4 5">ATCC 22711</strain>
    </source>
</reference>
<dbReference type="GO" id="GO:0019594">
    <property type="term" value="P:mannitol metabolic process"/>
    <property type="evidence" value="ECO:0007669"/>
    <property type="project" value="UniProtKB-ARBA"/>
</dbReference>
<accession>A0A2T3B9F8</accession>
<sequence length="293" mass="31370">MADDAMTGGHFTHNNTTAHKADRVLPLFSLKGRTAIVSGAGAGIGLAVAHALAEAGANVAIWYNSNKKAIAEAEKIEKEYGVMCKAFQVNITDYSAVETAVNTIVREFNGRLDVFIANSGIPWTQGPAVDGELEHYRKVVATDLDGTFYCARVAGLHWRRQKLEGTTIDGKKLENYRGGSFVATASMSGHIVNVPQMQAAYNAAKAGVIHLCKSLAVEWVGFARANSVSPGYIATEISDFVPQPTKNIWKDKIPMGREGEAHELKGAFLYLASDAASYTTGADLVVDGGYCLP</sequence>
<evidence type="ECO:0000313" key="4">
    <source>
        <dbReference type="EMBL" id="PSS23457.1"/>
    </source>
</evidence>
<dbReference type="STRING" id="857342.A0A2T3B9F8"/>
<protein>
    <recommendedName>
        <fullName evidence="6">L-xylulose reductase</fullName>
    </recommendedName>
</protein>
<dbReference type="PANTHER" id="PTHR43008">
    <property type="entry name" value="BENZIL REDUCTASE"/>
    <property type="match status" value="1"/>
</dbReference>
<dbReference type="RefSeq" id="XP_024723503.1">
    <property type="nucleotide sequence ID" value="XM_024870086.1"/>
</dbReference>
<dbReference type="PANTHER" id="PTHR43008:SF13">
    <property type="entry name" value="L-XYLULOSE REDUCTASE-RELATED"/>
    <property type="match status" value="1"/>
</dbReference>
<evidence type="ECO:0000313" key="5">
    <source>
        <dbReference type="Proteomes" id="UP000241818"/>
    </source>
</evidence>
<dbReference type="PROSITE" id="PS00061">
    <property type="entry name" value="ADH_SHORT"/>
    <property type="match status" value="1"/>
</dbReference>
<dbReference type="PRINTS" id="PR00080">
    <property type="entry name" value="SDRFAMILY"/>
</dbReference>
<evidence type="ECO:0000256" key="2">
    <source>
        <dbReference type="ARBA" id="ARBA00022857"/>
    </source>
</evidence>
<keyword evidence="2" id="KW-0521">NADP</keyword>
<proteinExistence type="inferred from homology"/>
<keyword evidence="3" id="KW-0560">Oxidoreductase</keyword>
<dbReference type="PRINTS" id="PR00081">
    <property type="entry name" value="GDHRDH"/>
</dbReference>
<dbReference type="SUPFAM" id="SSF51735">
    <property type="entry name" value="NAD(P)-binding Rossmann-fold domains"/>
    <property type="match status" value="1"/>
</dbReference>
<gene>
    <name evidence="4" type="ORF">M430DRAFT_97994</name>
</gene>
<dbReference type="Pfam" id="PF13561">
    <property type="entry name" value="adh_short_C2"/>
    <property type="match status" value="1"/>
</dbReference>
<comment type="similarity">
    <text evidence="1">Belongs to the short-chain dehydrogenases/reductases (SDR) family.</text>
</comment>
<dbReference type="AlphaFoldDB" id="A0A2T3B9F8"/>
<evidence type="ECO:0000256" key="1">
    <source>
        <dbReference type="ARBA" id="ARBA00006484"/>
    </source>
</evidence>
<keyword evidence="5" id="KW-1185">Reference proteome</keyword>
<dbReference type="Proteomes" id="UP000241818">
    <property type="component" value="Unassembled WGS sequence"/>
</dbReference>
<dbReference type="InterPro" id="IPR036291">
    <property type="entry name" value="NAD(P)-bd_dom_sf"/>
</dbReference>
<dbReference type="GO" id="GO:0050664">
    <property type="term" value="F:oxidoreductase activity, acting on NAD(P)H, oxygen as acceptor"/>
    <property type="evidence" value="ECO:0007669"/>
    <property type="project" value="TreeGrafter"/>
</dbReference>
<dbReference type="InterPro" id="IPR002347">
    <property type="entry name" value="SDR_fam"/>
</dbReference>
<dbReference type="GeneID" id="36578167"/>
<organism evidence="4 5">
    <name type="scientific">Amorphotheca resinae ATCC 22711</name>
    <dbReference type="NCBI Taxonomy" id="857342"/>
    <lineage>
        <taxon>Eukaryota</taxon>
        <taxon>Fungi</taxon>
        <taxon>Dikarya</taxon>
        <taxon>Ascomycota</taxon>
        <taxon>Pezizomycotina</taxon>
        <taxon>Leotiomycetes</taxon>
        <taxon>Helotiales</taxon>
        <taxon>Amorphothecaceae</taxon>
        <taxon>Amorphotheca</taxon>
    </lineage>
</organism>
<dbReference type="OrthoDB" id="1888931at2759"/>
<evidence type="ECO:0008006" key="6">
    <source>
        <dbReference type="Google" id="ProtNLM"/>
    </source>
</evidence>